<feature type="domain" description="Nudix hydrolase" evidence="2">
    <location>
        <begin position="15"/>
        <end position="147"/>
    </location>
</feature>
<dbReference type="RefSeq" id="WP_157068939.1">
    <property type="nucleotide sequence ID" value="NZ_CP011125.1"/>
</dbReference>
<dbReference type="PROSITE" id="PS00893">
    <property type="entry name" value="NUDIX_BOX"/>
    <property type="match status" value="1"/>
</dbReference>
<proteinExistence type="predicted"/>
<dbReference type="Gene3D" id="3.90.79.10">
    <property type="entry name" value="Nucleoside Triphosphate Pyrophosphohydrolase"/>
    <property type="match status" value="1"/>
</dbReference>
<evidence type="ECO:0000313" key="3">
    <source>
        <dbReference type="EMBL" id="AKF05057.1"/>
    </source>
</evidence>
<dbReference type="Pfam" id="PF00293">
    <property type="entry name" value="NUDIX"/>
    <property type="match status" value="1"/>
</dbReference>
<dbReference type="PANTHER" id="PTHR43736:SF1">
    <property type="entry name" value="DIHYDRONEOPTERIN TRIPHOSPHATE DIPHOSPHATASE"/>
    <property type="match status" value="1"/>
</dbReference>
<dbReference type="KEGG" id="samy:DB32_002206"/>
<organism evidence="3 4">
    <name type="scientific">Sandaracinus amylolyticus</name>
    <dbReference type="NCBI Taxonomy" id="927083"/>
    <lineage>
        <taxon>Bacteria</taxon>
        <taxon>Pseudomonadati</taxon>
        <taxon>Myxococcota</taxon>
        <taxon>Polyangia</taxon>
        <taxon>Polyangiales</taxon>
        <taxon>Sandaracinaceae</taxon>
        <taxon>Sandaracinus</taxon>
    </lineage>
</organism>
<dbReference type="Proteomes" id="UP000034883">
    <property type="component" value="Chromosome"/>
</dbReference>
<keyword evidence="1 3" id="KW-0378">Hydrolase</keyword>
<dbReference type="InterPro" id="IPR020084">
    <property type="entry name" value="NUDIX_hydrolase_CS"/>
</dbReference>
<dbReference type="OrthoDB" id="9761969at2"/>
<name>A0A0F6YHS5_9BACT</name>
<dbReference type="InterPro" id="IPR015797">
    <property type="entry name" value="NUDIX_hydrolase-like_dom_sf"/>
</dbReference>
<keyword evidence="4" id="KW-1185">Reference proteome</keyword>
<dbReference type="GO" id="GO:0016787">
    <property type="term" value="F:hydrolase activity"/>
    <property type="evidence" value="ECO:0007669"/>
    <property type="project" value="UniProtKB-KW"/>
</dbReference>
<evidence type="ECO:0000313" key="4">
    <source>
        <dbReference type="Proteomes" id="UP000034883"/>
    </source>
</evidence>
<dbReference type="PROSITE" id="PS51462">
    <property type="entry name" value="NUDIX"/>
    <property type="match status" value="1"/>
</dbReference>
<dbReference type="SUPFAM" id="SSF55811">
    <property type="entry name" value="Nudix"/>
    <property type="match status" value="1"/>
</dbReference>
<gene>
    <name evidence="3" type="ORF">DB32_002206</name>
</gene>
<evidence type="ECO:0000256" key="1">
    <source>
        <dbReference type="ARBA" id="ARBA00022801"/>
    </source>
</evidence>
<protein>
    <submittedName>
        <fullName evidence="3">5-methyl-dCTP pyrophosphohydrolase</fullName>
    </submittedName>
</protein>
<evidence type="ECO:0000259" key="2">
    <source>
        <dbReference type="PROSITE" id="PS51462"/>
    </source>
</evidence>
<dbReference type="AlphaFoldDB" id="A0A0F6YHS5"/>
<reference evidence="3 4" key="1">
    <citation type="submission" date="2015-03" db="EMBL/GenBank/DDBJ databases">
        <title>Genome assembly of Sandaracinus amylolyticus DSM 53668.</title>
        <authorList>
            <person name="Sharma G."/>
            <person name="Subramanian S."/>
        </authorList>
    </citation>
    <scope>NUCLEOTIDE SEQUENCE [LARGE SCALE GENOMIC DNA]</scope>
    <source>
        <strain evidence="3 4">DSM 53668</strain>
    </source>
</reference>
<accession>A0A0F6YHS5</accession>
<sequence length="149" mass="16679">MRDPMSIARAEEKDAFVVAVVAVIVRDDPDGARRVLAMRRAATKDAGAGIWETCSGRLEADEQPIDAVTREVREETGLEVRVDATPIDAYAMRRRERPMALIVYRAAWIAGEVRRSDEHDAHAWWTLAEVEASPMPTRLVEAVKRALAR</sequence>
<dbReference type="PANTHER" id="PTHR43736">
    <property type="entry name" value="ADP-RIBOSE PYROPHOSPHATASE"/>
    <property type="match status" value="1"/>
</dbReference>
<dbReference type="InterPro" id="IPR000086">
    <property type="entry name" value="NUDIX_hydrolase_dom"/>
</dbReference>
<dbReference type="EMBL" id="CP011125">
    <property type="protein sequence ID" value="AKF05057.1"/>
    <property type="molecule type" value="Genomic_DNA"/>
</dbReference>